<feature type="non-terminal residue" evidence="2">
    <location>
        <position position="341"/>
    </location>
</feature>
<feature type="compositionally biased region" description="Basic residues" evidence="1">
    <location>
        <begin position="256"/>
        <end position="275"/>
    </location>
</feature>
<feature type="compositionally biased region" description="Low complexity" evidence="1">
    <location>
        <begin position="219"/>
        <end position="237"/>
    </location>
</feature>
<protein>
    <submittedName>
        <fullName evidence="2">Uncharacterized protein</fullName>
    </submittedName>
</protein>
<feature type="compositionally biased region" description="Low complexity" evidence="1">
    <location>
        <begin position="276"/>
        <end position="290"/>
    </location>
</feature>
<keyword evidence="3" id="KW-1185">Reference proteome</keyword>
<accession>A0ABN9Q872</accession>
<gene>
    <name evidence="2" type="ORF">PCOR1329_LOCUS8789</name>
</gene>
<evidence type="ECO:0000313" key="3">
    <source>
        <dbReference type="Proteomes" id="UP001189429"/>
    </source>
</evidence>
<dbReference type="Proteomes" id="UP001189429">
    <property type="component" value="Unassembled WGS sequence"/>
</dbReference>
<feature type="compositionally biased region" description="Low complexity" evidence="1">
    <location>
        <begin position="244"/>
        <end position="255"/>
    </location>
</feature>
<organism evidence="2 3">
    <name type="scientific">Prorocentrum cordatum</name>
    <dbReference type="NCBI Taxonomy" id="2364126"/>
    <lineage>
        <taxon>Eukaryota</taxon>
        <taxon>Sar</taxon>
        <taxon>Alveolata</taxon>
        <taxon>Dinophyceae</taxon>
        <taxon>Prorocentrales</taxon>
        <taxon>Prorocentraceae</taxon>
        <taxon>Prorocentrum</taxon>
    </lineage>
</organism>
<feature type="region of interest" description="Disordered" evidence="1">
    <location>
        <begin position="177"/>
        <end position="298"/>
    </location>
</feature>
<sequence length="341" mass="37429">MPSWTVWSMNSDRRAEVGAEEGEVAHRLDVLQLSAQQKDAVLASMRLASHPKVRALGLDVARAIRGNSTAVPSTETEDIRRRIVEHLRPRAAEIRELRDSLVPQDLEDIWGSGGEWDMTLEPENVAMMLMVEGEFAFMPYVLSSARGREQKAGTRGGRPSEGKHPALLRACRGARACSGTSWTSPPGSPPSPSTRASRGASSPASTRRCARTPRRRCCARSSSGPRAWTRCARPSRWTSRRPARSASATRQSTRGARARRTSATRRSTRGPRRSRTSATRPSAPAPRMSRMWATRRSRRASCTLATSCQSSRGVRVMFGSATRPSTRARRPSPTSATRPST</sequence>
<name>A0ABN9Q872_9DINO</name>
<evidence type="ECO:0000313" key="2">
    <source>
        <dbReference type="EMBL" id="CAK0800724.1"/>
    </source>
</evidence>
<feature type="compositionally biased region" description="Basic residues" evidence="1">
    <location>
        <begin position="208"/>
        <end position="218"/>
    </location>
</feature>
<feature type="compositionally biased region" description="Low complexity" evidence="1">
    <location>
        <begin position="320"/>
        <end position="341"/>
    </location>
</feature>
<reference evidence="2" key="1">
    <citation type="submission" date="2023-10" db="EMBL/GenBank/DDBJ databases">
        <authorList>
            <person name="Chen Y."/>
            <person name="Shah S."/>
            <person name="Dougan E. K."/>
            <person name="Thang M."/>
            <person name="Chan C."/>
        </authorList>
    </citation>
    <scope>NUCLEOTIDE SEQUENCE [LARGE SCALE GENOMIC DNA]</scope>
</reference>
<comment type="caution">
    <text evidence="2">The sequence shown here is derived from an EMBL/GenBank/DDBJ whole genome shotgun (WGS) entry which is preliminary data.</text>
</comment>
<dbReference type="EMBL" id="CAUYUJ010002425">
    <property type="protein sequence ID" value="CAK0800724.1"/>
    <property type="molecule type" value="Genomic_DNA"/>
</dbReference>
<proteinExistence type="predicted"/>
<feature type="compositionally biased region" description="Low complexity" evidence="1">
    <location>
        <begin position="193"/>
        <end position="207"/>
    </location>
</feature>
<feature type="region of interest" description="Disordered" evidence="1">
    <location>
        <begin position="316"/>
        <end position="341"/>
    </location>
</feature>
<evidence type="ECO:0000256" key="1">
    <source>
        <dbReference type="SAM" id="MobiDB-lite"/>
    </source>
</evidence>